<evidence type="ECO:0000256" key="1">
    <source>
        <dbReference type="ARBA" id="ARBA00000223"/>
    </source>
</evidence>
<dbReference type="SUPFAM" id="SSF53743">
    <property type="entry name" value="FucI/AraA N-terminal and middle domains"/>
    <property type="match status" value="1"/>
</dbReference>
<organism evidence="5 6">
    <name type="scientific">Coprococcus ammoniilyticus</name>
    <dbReference type="NCBI Taxonomy" id="2981785"/>
    <lineage>
        <taxon>Bacteria</taxon>
        <taxon>Bacillati</taxon>
        <taxon>Bacillota</taxon>
        <taxon>Clostridia</taxon>
        <taxon>Lachnospirales</taxon>
        <taxon>Lachnospiraceae</taxon>
        <taxon>Coprococcus</taxon>
    </lineage>
</organism>
<dbReference type="InterPro" id="IPR007721">
    <property type="entry name" value="RbsD_FucU"/>
</dbReference>
<dbReference type="SUPFAM" id="SSF102546">
    <property type="entry name" value="RbsD-like"/>
    <property type="match status" value="1"/>
</dbReference>
<keyword evidence="4" id="KW-0119">Carbohydrate metabolism</keyword>
<dbReference type="Pfam" id="PF05025">
    <property type="entry name" value="RbsD_FucU"/>
    <property type="match status" value="1"/>
</dbReference>
<evidence type="ECO:0000256" key="4">
    <source>
        <dbReference type="ARBA" id="ARBA00023277"/>
    </source>
</evidence>
<dbReference type="InterPro" id="IPR009015">
    <property type="entry name" value="Fucose_isomerase_N/cen_sf"/>
</dbReference>
<evidence type="ECO:0000313" key="5">
    <source>
        <dbReference type="EMBL" id="MEQ2453053.1"/>
    </source>
</evidence>
<keyword evidence="6" id="KW-1185">Reference proteome</keyword>
<comment type="caution">
    <text evidence="5">The sequence shown here is derived from an EMBL/GenBank/DDBJ whole genome shotgun (WGS) entry which is preliminary data.</text>
</comment>
<keyword evidence="3" id="KW-0413">Isomerase</keyword>
<gene>
    <name evidence="5" type="ORF">AAAT04_03200</name>
</gene>
<accession>A0ABV1EIG5</accession>
<comment type="catalytic activity">
    <reaction evidence="1">
        <text>beta-D-ribopyranose = beta-D-ribofuranose</text>
        <dbReference type="Rhea" id="RHEA:25432"/>
        <dbReference type="ChEBI" id="CHEBI:27476"/>
        <dbReference type="ChEBI" id="CHEBI:47002"/>
        <dbReference type="EC" id="5.4.99.62"/>
    </reaction>
</comment>
<sequence>MPCAVNALLNDEGIPVVCETDIHGAITSLMVEAAGMGESRSFFADWTIRHPDNPNGELLQHCGPWPISIAKGKAKLTYPLAFSHPGSITAEAKIVEKNQPLLAYIRESLPEAEESMISHMALKEMSKNVKFAIRTGEFTPYPNIILTAGVAFPA</sequence>
<dbReference type="PANTHER" id="PTHR36120">
    <property type="entry name" value="FUCOSE ISOMERASE"/>
    <property type="match status" value="1"/>
</dbReference>
<proteinExistence type="predicted"/>
<evidence type="ECO:0000256" key="3">
    <source>
        <dbReference type="ARBA" id="ARBA00023235"/>
    </source>
</evidence>
<name>A0ABV1EIG5_9FIRM</name>
<dbReference type="EC" id="5.4.99.62" evidence="2"/>
<dbReference type="PANTHER" id="PTHR36120:SF1">
    <property type="entry name" value="L-FUCOSE ISOMERASE C-TERMINAL DOMAIN-CONTAINING PROTEIN"/>
    <property type="match status" value="1"/>
</dbReference>
<protein>
    <recommendedName>
        <fullName evidence="2">D-ribose pyranase</fullName>
        <ecNumber evidence="2">5.4.99.62</ecNumber>
    </recommendedName>
</protein>
<dbReference type="Gene3D" id="3.40.1650.10">
    <property type="entry name" value="RbsD-like domain"/>
    <property type="match status" value="1"/>
</dbReference>
<dbReference type="Proteomes" id="UP001482186">
    <property type="component" value="Unassembled WGS sequence"/>
</dbReference>
<evidence type="ECO:0000313" key="6">
    <source>
        <dbReference type="Proteomes" id="UP001482186"/>
    </source>
</evidence>
<reference evidence="5 6" key="1">
    <citation type="submission" date="2024-04" db="EMBL/GenBank/DDBJ databases">
        <title>Human intestinal bacterial collection.</title>
        <authorList>
            <person name="Pauvert C."/>
            <person name="Hitch T.C.A."/>
            <person name="Clavel T."/>
        </authorList>
    </citation>
    <scope>NUCLEOTIDE SEQUENCE [LARGE SCALE GENOMIC DNA]</scope>
    <source>
        <strain evidence="5 6">CLA-AA-H141</strain>
    </source>
</reference>
<dbReference type="EMBL" id="JBBNFM010000002">
    <property type="protein sequence ID" value="MEQ2453053.1"/>
    <property type="molecule type" value="Genomic_DNA"/>
</dbReference>
<evidence type="ECO:0000256" key="2">
    <source>
        <dbReference type="ARBA" id="ARBA00012862"/>
    </source>
</evidence>
<dbReference type="InterPro" id="IPR023750">
    <property type="entry name" value="RbsD-like_sf"/>
</dbReference>